<comment type="caution">
    <text evidence="1">The sequence shown here is derived from an EMBL/GenBank/DDBJ whole genome shotgun (WGS) entry which is preliminary data.</text>
</comment>
<dbReference type="InParanoid" id="A0A0D2JJ96"/>
<sequence length="74" mass="8481">MTSIELPSPDSNVKVEITMPLKLWWKLMETAQQNDMKLNYLIFKNLADAADYDINGESYDLLLREIEEDSSSPG</sequence>
<organism evidence="1 2">
    <name type="scientific">Dethiosulfatarculus sandiegensis</name>
    <dbReference type="NCBI Taxonomy" id="1429043"/>
    <lineage>
        <taxon>Bacteria</taxon>
        <taxon>Pseudomonadati</taxon>
        <taxon>Thermodesulfobacteriota</taxon>
        <taxon>Desulfarculia</taxon>
        <taxon>Desulfarculales</taxon>
        <taxon>Desulfarculaceae</taxon>
        <taxon>Dethiosulfatarculus</taxon>
    </lineage>
</organism>
<gene>
    <name evidence="1" type="ORF">X474_03020</name>
</gene>
<accession>A0A0D2JJ96</accession>
<reference evidence="1 2" key="1">
    <citation type="submission" date="2013-11" db="EMBL/GenBank/DDBJ databases">
        <title>Metagenomic analysis of a methanogenic consortium involved in long chain n-alkane degradation.</title>
        <authorList>
            <person name="Davidova I.A."/>
            <person name="Callaghan A.V."/>
            <person name="Wawrik B."/>
            <person name="Pruitt S."/>
            <person name="Marks C."/>
            <person name="Duncan K.E."/>
            <person name="Suflita J.M."/>
        </authorList>
    </citation>
    <scope>NUCLEOTIDE SEQUENCE [LARGE SCALE GENOMIC DNA]</scope>
    <source>
        <strain evidence="1 2">SPR</strain>
    </source>
</reference>
<dbReference type="AlphaFoldDB" id="A0A0D2JJ96"/>
<name>A0A0D2JJ96_9BACT</name>
<protein>
    <submittedName>
        <fullName evidence="1">Uncharacterized protein</fullName>
    </submittedName>
</protein>
<keyword evidence="2" id="KW-1185">Reference proteome</keyword>
<proteinExistence type="predicted"/>
<dbReference type="Proteomes" id="UP000032233">
    <property type="component" value="Unassembled WGS sequence"/>
</dbReference>
<evidence type="ECO:0000313" key="1">
    <source>
        <dbReference type="EMBL" id="KIX15751.1"/>
    </source>
</evidence>
<evidence type="ECO:0000313" key="2">
    <source>
        <dbReference type="Proteomes" id="UP000032233"/>
    </source>
</evidence>
<dbReference type="EMBL" id="AZAC01000002">
    <property type="protein sequence ID" value="KIX15751.1"/>
    <property type="molecule type" value="Genomic_DNA"/>
</dbReference>
<dbReference type="RefSeq" id="WP_044346572.1">
    <property type="nucleotide sequence ID" value="NZ_AZAC01000002.1"/>
</dbReference>